<name>A0AC60PAV9_IXOPE</name>
<comment type="caution">
    <text evidence="1">The sequence shown here is derived from an EMBL/GenBank/DDBJ whole genome shotgun (WGS) entry which is preliminary data.</text>
</comment>
<accession>A0AC60PAV9</accession>
<evidence type="ECO:0000313" key="2">
    <source>
        <dbReference type="Proteomes" id="UP000805193"/>
    </source>
</evidence>
<keyword evidence="2" id="KW-1185">Reference proteome</keyword>
<proteinExistence type="predicted"/>
<reference evidence="1 2" key="1">
    <citation type="journal article" date="2020" name="Cell">
        <title>Large-Scale Comparative Analyses of Tick Genomes Elucidate Their Genetic Diversity and Vector Capacities.</title>
        <authorList>
            <consortium name="Tick Genome and Microbiome Consortium (TIGMIC)"/>
            <person name="Jia N."/>
            <person name="Wang J."/>
            <person name="Shi W."/>
            <person name="Du L."/>
            <person name="Sun Y."/>
            <person name="Zhan W."/>
            <person name="Jiang J.F."/>
            <person name="Wang Q."/>
            <person name="Zhang B."/>
            <person name="Ji P."/>
            <person name="Bell-Sakyi L."/>
            <person name="Cui X.M."/>
            <person name="Yuan T.T."/>
            <person name="Jiang B.G."/>
            <person name="Yang W.F."/>
            <person name="Lam T.T."/>
            <person name="Chang Q.C."/>
            <person name="Ding S.J."/>
            <person name="Wang X.J."/>
            <person name="Zhu J.G."/>
            <person name="Ruan X.D."/>
            <person name="Zhao L."/>
            <person name="Wei J.T."/>
            <person name="Ye R.Z."/>
            <person name="Que T.C."/>
            <person name="Du C.H."/>
            <person name="Zhou Y.H."/>
            <person name="Cheng J.X."/>
            <person name="Dai P.F."/>
            <person name="Guo W.B."/>
            <person name="Han X.H."/>
            <person name="Huang E.J."/>
            <person name="Li L.F."/>
            <person name="Wei W."/>
            <person name="Gao Y.C."/>
            <person name="Liu J.Z."/>
            <person name="Shao H.Z."/>
            <person name="Wang X."/>
            <person name="Wang C.C."/>
            <person name="Yang T.C."/>
            <person name="Huo Q.B."/>
            <person name="Li W."/>
            <person name="Chen H.Y."/>
            <person name="Chen S.E."/>
            <person name="Zhou L.G."/>
            <person name="Ni X.B."/>
            <person name="Tian J.H."/>
            <person name="Sheng Y."/>
            <person name="Liu T."/>
            <person name="Pan Y.S."/>
            <person name="Xia L.Y."/>
            <person name="Li J."/>
            <person name="Zhao F."/>
            <person name="Cao W.C."/>
        </authorList>
    </citation>
    <scope>NUCLEOTIDE SEQUENCE [LARGE SCALE GENOMIC DNA]</scope>
    <source>
        <strain evidence="1">Iper-2018</strain>
    </source>
</reference>
<organism evidence="1 2">
    <name type="scientific">Ixodes persulcatus</name>
    <name type="common">Taiga tick</name>
    <dbReference type="NCBI Taxonomy" id="34615"/>
    <lineage>
        <taxon>Eukaryota</taxon>
        <taxon>Metazoa</taxon>
        <taxon>Ecdysozoa</taxon>
        <taxon>Arthropoda</taxon>
        <taxon>Chelicerata</taxon>
        <taxon>Arachnida</taxon>
        <taxon>Acari</taxon>
        <taxon>Parasitiformes</taxon>
        <taxon>Ixodida</taxon>
        <taxon>Ixodoidea</taxon>
        <taxon>Ixodidae</taxon>
        <taxon>Ixodinae</taxon>
        <taxon>Ixodes</taxon>
    </lineage>
</organism>
<dbReference type="EMBL" id="JABSTQ010010968">
    <property type="protein sequence ID" value="KAG0416239.1"/>
    <property type="molecule type" value="Genomic_DNA"/>
</dbReference>
<evidence type="ECO:0000313" key="1">
    <source>
        <dbReference type="EMBL" id="KAG0416239.1"/>
    </source>
</evidence>
<sequence length="267" mass="30044">MDARIPLPVEPLPHETDDKRIWIGNLDNRLTEFHLVKVLKRYGNVKKFDFLFHKAGPLKGHPRGYCFVTYETKPQAEYALQCLHGKLMLSKTLVAKWANNVPTEDLTARRPAPLLGVKKEQKPVVKSYDSYSTDEEEDEDLLSQISLFGLHPKGPDASLRKGPSLANLSKRQVLCKGPNPENRRGPDPSLRRGPDPKNHGGISWRADCQNLGSWKGPKADMMLIKQKPKRRRRAKHHANRANDEDGTHDALGAGKGCQALSRKESQV</sequence>
<gene>
    <name evidence="1" type="ORF">HPB47_006577</name>
</gene>
<protein>
    <submittedName>
        <fullName evidence="1">Uncharacterized protein</fullName>
    </submittedName>
</protein>
<dbReference type="Proteomes" id="UP000805193">
    <property type="component" value="Unassembled WGS sequence"/>
</dbReference>